<accession>A0AAJ0GFK2</accession>
<feature type="region of interest" description="Disordered" evidence="1">
    <location>
        <begin position="124"/>
        <end position="151"/>
    </location>
</feature>
<keyword evidence="3" id="KW-1185">Reference proteome</keyword>
<dbReference type="Proteomes" id="UP001271007">
    <property type="component" value="Unassembled WGS sequence"/>
</dbReference>
<dbReference type="AlphaFoldDB" id="A0AAJ0GFK2"/>
<protein>
    <submittedName>
        <fullName evidence="2">Uncharacterized protein</fullName>
    </submittedName>
</protein>
<sequence>MADSFRTPAPGQPASTSAVSLALSKMSHSGVQEYLCDLECEHGIPNRNLSHDHLGGVYQIEEAQSAYDAAAEERDALQGSCDLLAVAKVEVKYLEANNKLSKAEARLWEYVLEMERVCEYYEREREEHSEEEEGEGSEEADEYEGSDRGEGFERYSEFEEREDAATAIARVHAEYAALFQLIEGEKQALIVRNLKLQERVREATAWARQQESEKYDLGIMAYETAANFAQLKLDVARAKQAGVLPWGWPGKEE</sequence>
<gene>
    <name evidence="2" type="ORF">LTR09_002373</name>
</gene>
<organism evidence="2 3">
    <name type="scientific">Extremus antarcticus</name>
    <dbReference type="NCBI Taxonomy" id="702011"/>
    <lineage>
        <taxon>Eukaryota</taxon>
        <taxon>Fungi</taxon>
        <taxon>Dikarya</taxon>
        <taxon>Ascomycota</taxon>
        <taxon>Pezizomycotina</taxon>
        <taxon>Dothideomycetes</taxon>
        <taxon>Dothideomycetidae</taxon>
        <taxon>Mycosphaerellales</taxon>
        <taxon>Extremaceae</taxon>
        <taxon>Extremus</taxon>
    </lineage>
</organism>
<evidence type="ECO:0000313" key="3">
    <source>
        <dbReference type="Proteomes" id="UP001271007"/>
    </source>
</evidence>
<comment type="caution">
    <text evidence="2">The sequence shown here is derived from an EMBL/GenBank/DDBJ whole genome shotgun (WGS) entry which is preliminary data.</text>
</comment>
<feature type="compositionally biased region" description="Acidic residues" evidence="1">
    <location>
        <begin position="129"/>
        <end position="144"/>
    </location>
</feature>
<evidence type="ECO:0000256" key="1">
    <source>
        <dbReference type="SAM" id="MobiDB-lite"/>
    </source>
</evidence>
<name>A0AAJ0GFK2_9PEZI</name>
<proteinExistence type="predicted"/>
<evidence type="ECO:0000313" key="2">
    <source>
        <dbReference type="EMBL" id="KAK3056580.1"/>
    </source>
</evidence>
<dbReference type="EMBL" id="JAWDJX010000005">
    <property type="protein sequence ID" value="KAK3056580.1"/>
    <property type="molecule type" value="Genomic_DNA"/>
</dbReference>
<reference evidence="2" key="1">
    <citation type="submission" date="2023-04" db="EMBL/GenBank/DDBJ databases">
        <title>Black Yeasts Isolated from many extreme environments.</title>
        <authorList>
            <person name="Coleine C."/>
            <person name="Stajich J.E."/>
            <person name="Selbmann L."/>
        </authorList>
    </citation>
    <scope>NUCLEOTIDE SEQUENCE</scope>
    <source>
        <strain evidence="2">CCFEE 5312</strain>
    </source>
</reference>